<accession>A0A0K8MH55</accession>
<dbReference type="RefSeq" id="WP_061993246.1">
    <property type="nucleotide sequence ID" value="NZ_DF968001.1"/>
</dbReference>
<evidence type="ECO:0000313" key="1">
    <source>
        <dbReference type="EMBL" id="GAO99870.1"/>
    </source>
</evidence>
<reference evidence="1 2" key="1">
    <citation type="journal article" date="2015" name="BMC Genomics">
        <title>Comparative genomics of Fructobacillus spp. and Leuconostoc spp. reveals niche-specific evolution of Fructobacillus spp.</title>
        <authorList>
            <person name="Endo A."/>
            <person name="Tanizawa Y."/>
            <person name="Tanaka N."/>
            <person name="Maeno S."/>
            <person name="Kumar H."/>
            <person name="Shiwa Y."/>
            <person name="Okada S."/>
            <person name="Yoshikawa H."/>
            <person name="Dicks L."/>
            <person name="Nakagawa J."/>
            <person name="Arita M."/>
        </authorList>
    </citation>
    <scope>NUCLEOTIDE SEQUENCE [LARGE SCALE GENOMIC DNA]</scope>
    <source>
        <strain evidence="1 2">JCM 12225</strain>
    </source>
</reference>
<protein>
    <submittedName>
        <fullName evidence="1">Uncharacterized protein</fullName>
    </submittedName>
</protein>
<proteinExistence type="predicted"/>
<keyword evidence="2" id="KW-1185">Reference proteome</keyword>
<dbReference type="OrthoDB" id="2300474at2"/>
<dbReference type="EMBL" id="DF968001">
    <property type="protein sequence ID" value="GAO99870.1"/>
    <property type="molecule type" value="Genomic_DNA"/>
</dbReference>
<sequence length="130" mass="15155">MNEFVDQLENIAYKNDITILDVYDLDKSTSDCAIMSVRTIFMNYSYDKVSYAFRLAHEISHILFGNPESQNVYYFSECGKRGEELCAHRHAIELLMGIERPTTPLTFMDYFKVPSWLSDEVTISYNKVKI</sequence>
<evidence type="ECO:0000313" key="2">
    <source>
        <dbReference type="Proteomes" id="UP000253891"/>
    </source>
</evidence>
<dbReference type="Proteomes" id="UP000253891">
    <property type="component" value="Unassembled WGS sequence"/>
</dbReference>
<dbReference type="AlphaFoldDB" id="A0A0K8MH55"/>
<organism evidence="1 2">
    <name type="scientific">Fructobacillus ficulneus</name>
    <dbReference type="NCBI Taxonomy" id="157463"/>
    <lineage>
        <taxon>Bacteria</taxon>
        <taxon>Bacillati</taxon>
        <taxon>Bacillota</taxon>
        <taxon>Bacilli</taxon>
        <taxon>Lactobacillales</taxon>
        <taxon>Lactobacillaceae</taxon>
        <taxon>Fructobacillus</taxon>
    </lineage>
</organism>
<gene>
    <name evidence="1" type="ORF">FFIC_241460</name>
</gene>
<name>A0A0K8MH55_9LACO</name>
<dbReference type="STRING" id="157463.GCA_001047075_00786"/>